<dbReference type="SMART" id="SM00304">
    <property type="entry name" value="HAMP"/>
    <property type="match status" value="2"/>
</dbReference>
<dbReference type="Gene3D" id="1.10.287.950">
    <property type="entry name" value="Methyl-accepting chemotaxis protein"/>
    <property type="match status" value="1"/>
</dbReference>
<dbReference type="SMART" id="SM00283">
    <property type="entry name" value="MA"/>
    <property type="match status" value="1"/>
</dbReference>
<dbReference type="CDD" id="cd06225">
    <property type="entry name" value="HAMP"/>
    <property type="match status" value="1"/>
</dbReference>
<feature type="domain" description="Methyl-accepting transducer" evidence="12">
    <location>
        <begin position="448"/>
        <end position="684"/>
    </location>
</feature>
<keyword evidence="15" id="KW-1185">Reference proteome</keyword>
<dbReference type="GO" id="GO:0007165">
    <property type="term" value="P:signal transduction"/>
    <property type="evidence" value="ECO:0007669"/>
    <property type="project" value="UniProtKB-KW"/>
</dbReference>
<dbReference type="KEGG" id="daf:Desaf_2789"/>
<keyword evidence="7 9" id="KW-0807">Transducer</keyword>
<evidence type="ECO:0000259" key="13">
    <source>
        <dbReference type="PROSITE" id="PS50885"/>
    </source>
</evidence>
<evidence type="ECO:0000256" key="2">
    <source>
        <dbReference type="ARBA" id="ARBA00022475"/>
    </source>
</evidence>
<dbReference type="Pfam" id="PF00672">
    <property type="entry name" value="HAMP"/>
    <property type="match status" value="1"/>
</dbReference>
<dbReference type="RefSeq" id="WP_014260779.1">
    <property type="nucleotide sequence ID" value="NC_016629.1"/>
</dbReference>
<keyword evidence="2" id="KW-1003">Cell membrane</keyword>
<dbReference type="InterPro" id="IPR033479">
    <property type="entry name" value="dCache_1"/>
</dbReference>
<evidence type="ECO:0000256" key="9">
    <source>
        <dbReference type="PROSITE-ProRule" id="PRU00284"/>
    </source>
</evidence>
<dbReference type="PANTHER" id="PTHR32089">
    <property type="entry name" value="METHYL-ACCEPTING CHEMOTAXIS PROTEIN MCPB"/>
    <property type="match status" value="1"/>
</dbReference>
<feature type="coiled-coil region" evidence="10">
    <location>
        <begin position="519"/>
        <end position="546"/>
    </location>
</feature>
<dbReference type="Pfam" id="PF00015">
    <property type="entry name" value="MCPsignal"/>
    <property type="match status" value="1"/>
</dbReference>
<gene>
    <name evidence="14" type="ORF">Desaf_2789</name>
</gene>
<evidence type="ECO:0000256" key="1">
    <source>
        <dbReference type="ARBA" id="ARBA00004651"/>
    </source>
</evidence>
<evidence type="ECO:0000256" key="3">
    <source>
        <dbReference type="ARBA" id="ARBA00022500"/>
    </source>
</evidence>
<evidence type="ECO:0000256" key="6">
    <source>
        <dbReference type="ARBA" id="ARBA00023136"/>
    </source>
</evidence>
<dbReference type="HOGENOM" id="CLU_000445_107_19_7"/>
<evidence type="ECO:0000256" key="11">
    <source>
        <dbReference type="SAM" id="Phobius"/>
    </source>
</evidence>
<evidence type="ECO:0000256" key="10">
    <source>
        <dbReference type="SAM" id="Coils"/>
    </source>
</evidence>
<keyword evidence="5 11" id="KW-1133">Transmembrane helix</keyword>
<keyword evidence="3" id="KW-0145">Chemotaxis</keyword>
<dbReference type="GO" id="GO:0005886">
    <property type="term" value="C:plasma membrane"/>
    <property type="evidence" value="ECO:0007669"/>
    <property type="project" value="UniProtKB-SubCell"/>
</dbReference>
<dbReference type="PROSITE" id="PS50111">
    <property type="entry name" value="CHEMOTAXIS_TRANSDUC_2"/>
    <property type="match status" value="1"/>
</dbReference>
<dbReference type="InterPro" id="IPR004089">
    <property type="entry name" value="MCPsignal_dom"/>
</dbReference>
<dbReference type="EMBL" id="CP003221">
    <property type="protein sequence ID" value="EGJ51102.1"/>
    <property type="molecule type" value="Genomic_DNA"/>
</dbReference>
<dbReference type="InterPro" id="IPR003660">
    <property type="entry name" value="HAMP_dom"/>
</dbReference>
<reference evidence="14 15" key="1">
    <citation type="journal article" date="2011" name="J. Bacteriol.">
        <title>Genome sequence of the mercury-methylating and pleomorphic Desulfovibrio africanus Strain Walvis Bay.</title>
        <authorList>
            <person name="Brown S.D."/>
            <person name="Wall J.D."/>
            <person name="Kucken A.M."/>
            <person name="Gilmour C.C."/>
            <person name="Podar M."/>
            <person name="Brandt C.C."/>
            <person name="Teshima H."/>
            <person name="Detter J.C."/>
            <person name="Han C.S."/>
            <person name="Land M.L."/>
            <person name="Lucas S."/>
            <person name="Han J."/>
            <person name="Pennacchio L."/>
            <person name="Nolan M."/>
            <person name="Pitluck S."/>
            <person name="Woyke T."/>
            <person name="Goodwin L."/>
            <person name="Palumbo A.V."/>
            <person name="Elias D.A."/>
        </authorList>
    </citation>
    <scope>NUCLEOTIDE SEQUENCE [LARGE SCALE GENOMIC DNA]</scope>
    <source>
        <strain evidence="14 15">Walvis Bay</strain>
    </source>
</reference>
<comment type="similarity">
    <text evidence="8">Belongs to the methyl-accepting chemotaxis (MCP) protein family.</text>
</comment>
<evidence type="ECO:0000313" key="15">
    <source>
        <dbReference type="Proteomes" id="UP000007844"/>
    </source>
</evidence>
<comment type="subcellular location">
    <subcellularLocation>
        <location evidence="1">Cell membrane</location>
        <topology evidence="1">Multi-pass membrane protein</topology>
    </subcellularLocation>
</comment>
<dbReference type="PROSITE" id="PS50885">
    <property type="entry name" value="HAMP"/>
    <property type="match status" value="1"/>
</dbReference>
<dbReference type="Proteomes" id="UP000007844">
    <property type="component" value="Chromosome"/>
</dbReference>
<dbReference type="FunFam" id="1.10.287.950:FF:000001">
    <property type="entry name" value="Methyl-accepting chemotaxis sensory transducer"/>
    <property type="match status" value="1"/>
</dbReference>
<evidence type="ECO:0000259" key="12">
    <source>
        <dbReference type="PROSITE" id="PS50111"/>
    </source>
</evidence>
<keyword evidence="4 11" id="KW-0812">Transmembrane</keyword>
<dbReference type="STRING" id="690850.Desaf_2789"/>
<evidence type="ECO:0000256" key="8">
    <source>
        <dbReference type="ARBA" id="ARBA00029447"/>
    </source>
</evidence>
<dbReference type="GO" id="GO:0006935">
    <property type="term" value="P:chemotaxis"/>
    <property type="evidence" value="ECO:0007669"/>
    <property type="project" value="UniProtKB-KW"/>
</dbReference>
<name>F3Z199_DESAF</name>
<feature type="coiled-coil region" evidence="10">
    <location>
        <begin position="386"/>
        <end position="434"/>
    </location>
</feature>
<sequence length="724" mass="77724">MRRVITLRTKMMIFALSIGLTPLLCMGVFSIFTASKSLSRQAFNELEAVRDIKLHALRQHVKSWCDTIEVLRESEDVRGGLASLTSYANRAAILPGMSMDVRSDDYERLHARHHSFFQRYVANLGYYDIFLISSEGRVLFTEARESDLGADLAEGPLRDSGLAKVWRQAMTGNLAFTDFAPYAPSAGEPAAFIAAPVMSGPRTAGVVVLQISITDINALMAQRSGMGITGESYLVGSDTLMRSDSPLDPEHHSVKASFADPILGKIDSLTARKALKGGSGVEILEDFKGRRVLSAYAPLDVLGERWALLAEIEANEAFAPVRSLTFAAAGIALLAALGVAAASFLFLRRELLSPFAKLQAYAARVADGDLQAKAEIDDQAEIGNLQSSVSRMVDRLKAKMAEAEAKGNEASEQAANAQAALEEARRQEERVSMLLGKLRQVADRADQISERVASSAEELSVQVEQVSGGAEAQRDRVSEIATAMEQMNATVAEVARNTNQASSQSHATSDEAEKSAHVVEQAVAAIDRVRSQASRLKKNMAGLGQQTESIGKIMNVISDIADQTNLLALNAAIEAARAGEAGRGFAVVADEVRKLAEKTMGATKQVDASIRAIQDAAKQNMCGMDDATTAVEEATDLARNSGQALQHIVGLAQNSARQAESIATATEQQSAASEQIRRSLEEVNRVIAETVNGMSQSSAAVRNLSQMSTDLHRLITEMQDAGKA</sequence>
<proteinExistence type="inferred from homology"/>
<protein>
    <submittedName>
        <fullName evidence="14">Methyl-accepting chemotaxis sensory transducer</fullName>
    </submittedName>
</protein>
<dbReference type="CDD" id="cd11386">
    <property type="entry name" value="MCP_signal"/>
    <property type="match status" value="1"/>
</dbReference>
<evidence type="ECO:0000256" key="7">
    <source>
        <dbReference type="ARBA" id="ARBA00023224"/>
    </source>
</evidence>
<organism evidence="14 15">
    <name type="scientific">Desulfocurvibacter africanus subsp. africanus str. Walvis Bay</name>
    <dbReference type="NCBI Taxonomy" id="690850"/>
    <lineage>
        <taxon>Bacteria</taxon>
        <taxon>Pseudomonadati</taxon>
        <taxon>Thermodesulfobacteriota</taxon>
        <taxon>Desulfovibrionia</taxon>
        <taxon>Desulfovibrionales</taxon>
        <taxon>Desulfovibrionaceae</taxon>
        <taxon>Desulfocurvibacter</taxon>
    </lineage>
</organism>
<accession>F3Z199</accession>
<evidence type="ECO:0000256" key="4">
    <source>
        <dbReference type="ARBA" id="ARBA00022692"/>
    </source>
</evidence>
<dbReference type="Gene3D" id="6.10.340.10">
    <property type="match status" value="1"/>
</dbReference>
<keyword evidence="10" id="KW-0175">Coiled coil</keyword>
<feature type="domain" description="HAMP" evidence="13">
    <location>
        <begin position="349"/>
        <end position="401"/>
    </location>
</feature>
<evidence type="ECO:0000256" key="5">
    <source>
        <dbReference type="ARBA" id="ARBA00022989"/>
    </source>
</evidence>
<dbReference type="AlphaFoldDB" id="F3Z199"/>
<feature type="transmembrane region" description="Helical" evidence="11">
    <location>
        <begin position="324"/>
        <end position="347"/>
    </location>
</feature>
<dbReference type="Gene3D" id="3.30.450.20">
    <property type="entry name" value="PAS domain"/>
    <property type="match status" value="1"/>
</dbReference>
<keyword evidence="6 11" id="KW-0472">Membrane</keyword>
<dbReference type="SUPFAM" id="SSF58104">
    <property type="entry name" value="Methyl-accepting chemotaxis protein (MCP) signaling domain"/>
    <property type="match status" value="1"/>
</dbReference>
<dbReference type="eggNOG" id="COG0840">
    <property type="taxonomic scope" value="Bacteria"/>
</dbReference>
<dbReference type="Pfam" id="PF02743">
    <property type="entry name" value="dCache_1"/>
    <property type="match status" value="1"/>
</dbReference>
<evidence type="ECO:0000313" key="14">
    <source>
        <dbReference type="EMBL" id="EGJ51102.1"/>
    </source>
</evidence>
<dbReference type="PANTHER" id="PTHR32089:SF112">
    <property type="entry name" value="LYSOZYME-LIKE PROTEIN-RELATED"/>
    <property type="match status" value="1"/>
</dbReference>